<feature type="transmembrane region" description="Helical" evidence="6">
    <location>
        <begin position="251"/>
        <end position="270"/>
    </location>
</feature>
<evidence type="ECO:0000256" key="5">
    <source>
        <dbReference type="ARBA" id="ARBA00023136"/>
    </source>
</evidence>
<feature type="transmembrane region" description="Helical" evidence="6">
    <location>
        <begin position="380"/>
        <end position="402"/>
    </location>
</feature>
<evidence type="ECO:0000256" key="6">
    <source>
        <dbReference type="SAM" id="Phobius"/>
    </source>
</evidence>
<feature type="transmembrane region" description="Helical" evidence="6">
    <location>
        <begin position="30"/>
        <end position="56"/>
    </location>
</feature>
<feature type="transmembrane region" description="Helical" evidence="6">
    <location>
        <begin position="282"/>
        <end position="302"/>
    </location>
</feature>
<feature type="transmembrane region" description="Helical" evidence="6">
    <location>
        <begin position="154"/>
        <end position="175"/>
    </location>
</feature>
<comment type="caution">
    <text evidence="7">The sequence shown here is derived from an EMBL/GenBank/DDBJ whole genome shotgun (WGS) entry which is preliminary data.</text>
</comment>
<keyword evidence="5 6" id="KW-0472">Membrane</keyword>
<dbReference type="PANTHER" id="PTHR42718">
    <property type="entry name" value="MAJOR FACILITATOR SUPERFAMILY MULTIDRUG TRANSPORTER MFSC"/>
    <property type="match status" value="1"/>
</dbReference>
<organism evidence="7 8">
    <name type="scientific">Sphingomonas caseinilyticus</name>
    <dbReference type="NCBI Taxonomy" id="2908205"/>
    <lineage>
        <taxon>Bacteria</taxon>
        <taxon>Pseudomonadati</taxon>
        <taxon>Pseudomonadota</taxon>
        <taxon>Alphaproteobacteria</taxon>
        <taxon>Sphingomonadales</taxon>
        <taxon>Sphingomonadaceae</taxon>
        <taxon>Sphingomonas</taxon>
    </lineage>
</organism>
<dbReference type="InterPro" id="IPR036259">
    <property type="entry name" value="MFS_trans_sf"/>
</dbReference>
<dbReference type="Pfam" id="PF07690">
    <property type="entry name" value="MFS_1"/>
    <property type="match status" value="1"/>
</dbReference>
<dbReference type="EMBL" id="JAMGBA010000001">
    <property type="protein sequence ID" value="MCL6697257.1"/>
    <property type="molecule type" value="Genomic_DNA"/>
</dbReference>
<evidence type="ECO:0000313" key="7">
    <source>
        <dbReference type="EMBL" id="MCL6697257.1"/>
    </source>
</evidence>
<dbReference type="RefSeq" id="WP_249902636.1">
    <property type="nucleotide sequence ID" value="NZ_JAMGBA010000001.1"/>
</dbReference>
<evidence type="ECO:0000256" key="1">
    <source>
        <dbReference type="ARBA" id="ARBA00004141"/>
    </source>
</evidence>
<dbReference type="InterPro" id="IPR011701">
    <property type="entry name" value="MFS"/>
</dbReference>
<reference evidence="7 8" key="1">
    <citation type="submission" date="2022-05" db="EMBL/GenBank/DDBJ databases">
        <authorList>
            <person name="Jo J.-H."/>
            <person name="Im W.-T."/>
        </authorList>
    </citation>
    <scope>NUCLEOTIDE SEQUENCE [LARGE SCALE GENOMIC DNA]</scope>
    <source>
        <strain evidence="7 8">NSE70-1</strain>
    </source>
</reference>
<proteinExistence type="predicted"/>
<feature type="transmembrane region" description="Helical" evidence="6">
    <location>
        <begin position="501"/>
        <end position="523"/>
    </location>
</feature>
<protein>
    <submittedName>
        <fullName evidence="7">MFS transporter</fullName>
    </submittedName>
</protein>
<dbReference type="SUPFAM" id="SSF103473">
    <property type="entry name" value="MFS general substrate transporter"/>
    <property type="match status" value="1"/>
</dbReference>
<gene>
    <name evidence="7" type="ORF">LZ496_00425</name>
</gene>
<keyword evidence="2" id="KW-0813">Transport</keyword>
<dbReference type="Proteomes" id="UP001203410">
    <property type="component" value="Unassembled WGS sequence"/>
</dbReference>
<dbReference type="PANTHER" id="PTHR42718:SF9">
    <property type="entry name" value="MAJOR FACILITATOR SUPERFAMILY MULTIDRUG TRANSPORTER MFSC"/>
    <property type="match status" value="1"/>
</dbReference>
<keyword evidence="3 6" id="KW-0812">Transmembrane</keyword>
<feature type="transmembrane region" description="Helical" evidence="6">
    <location>
        <begin position="322"/>
        <end position="344"/>
    </location>
</feature>
<dbReference type="Gene3D" id="1.20.1250.20">
    <property type="entry name" value="MFS general substrate transporter like domains"/>
    <property type="match status" value="1"/>
</dbReference>
<comment type="subcellular location">
    <subcellularLocation>
        <location evidence="1">Membrane</location>
        <topology evidence="1">Multi-pass membrane protein</topology>
    </subcellularLocation>
</comment>
<accession>A0ABT0RQG4</accession>
<feature type="transmembrane region" description="Helical" evidence="6">
    <location>
        <begin position="93"/>
        <end position="116"/>
    </location>
</feature>
<sequence length="559" mass="60478">MTQPYQFKPHERPIIPGSPFNPDHPSYRMCAYGAIGVLAGITGGLGNALVTANLAFFQGTLGLTAEEAAWIPPAYVMTNVCANLVLVKFRQQFGLALFIRLVLVGYALTALIHLFVHGFWSALLIRAASGIAASGLVTLCILAMFQAMPGPKRLYAILIGISIPQVSTPLARALAPALLEWGDWRMTYFFELGLALLTLAAVLILPLPPSEREKVFEKTDFLTIGLLFPGIGLLCAALGLGRTLWWTEEPWIGWALIGAVILITAGIMIEHRRAKPLLTTRWLSQWVIIRIALVAMFIRILLSEQTFGSVGLLTTLGMGVDQFQTLYIFVTLASLAGLVAAIWAFQPQSPARLIQIACLMIAAGAFLDAGATNLTRPENIYFSQALIGFGALLFVGPAMAIGISRTLLAGPQNFISWIVLFSATQNLGGLIGPALFGTFQTVREKFHSHNLVEQVLLTNPNVASRLSGSAQQVNGVVADPTLRSAEGAILLGRQVTREANILAYNDVFLVIGILACLLFLWGVSIELRMRRRGEISPIVLLAQRMAAMAPARPVEGQKS</sequence>
<name>A0ABT0RQG4_9SPHN</name>
<keyword evidence="4 6" id="KW-1133">Transmembrane helix</keyword>
<feature type="transmembrane region" description="Helical" evidence="6">
    <location>
        <begin position="122"/>
        <end position="142"/>
    </location>
</feature>
<feature type="transmembrane region" description="Helical" evidence="6">
    <location>
        <begin position="221"/>
        <end position="245"/>
    </location>
</feature>
<evidence type="ECO:0000256" key="4">
    <source>
        <dbReference type="ARBA" id="ARBA00022989"/>
    </source>
</evidence>
<keyword evidence="8" id="KW-1185">Reference proteome</keyword>
<feature type="transmembrane region" description="Helical" evidence="6">
    <location>
        <begin position="187"/>
        <end position="209"/>
    </location>
</feature>
<feature type="transmembrane region" description="Helical" evidence="6">
    <location>
        <begin position="414"/>
        <end position="436"/>
    </location>
</feature>
<evidence type="ECO:0000256" key="2">
    <source>
        <dbReference type="ARBA" id="ARBA00022448"/>
    </source>
</evidence>
<evidence type="ECO:0000256" key="3">
    <source>
        <dbReference type="ARBA" id="ARBA00022692"/>
    </source>
</evidence>
<feature type="transmembrane region" description="Helical" evidence="6">
    <location>
        <begin position="356"/>
        <end position="374"/>
    </location>
</feature>
<feature type="transmembrane region" description="Helical" evidence="6">
    <location>
        <begin position="68"/>
        <end position="86"/>
    </location>
</feature>
<evidence type="ECO:0000313" key="8">
    <source>
        <dbReference type="Proteomes" id="UP001203410"/>
    </source>
</evidence>